<reference evidence="4 5" key="1">
    <citation type="journal article" date="2007" name="Proc. Natl. Acad. Sci. U.S.A.">
        <title>The tiny eukaryote Ostreococcus provides genomic insights into the paradox of plankton speciation.</title>
        <authorList>
            <person name="Palenik B."/>
            <person name="Grimwood J."/>
            <person name="Aerts A."/>
            <person name="Rouze P."/>
            <person name="Salamov A."/>
            <person name="Putnam N."/>
            <person name="Dupont C."/>
            <person name="Jorgensen R."/>
            <person name="Derelle E."/>
            <person name="Rombauts S."/>
            <person name="Zhou K."/>
            <person name="Otillar R."/>
            <person name="Merchant S.S."/>
            <person name="Podell S."/>
            <person name="Gaasterland T."/>
            <person name="Napoli C."/>
            <person name="Gendler K."/>
            <person name="Manuell A."/>
            <person name="Tai V."/>
            <person name="Vallon O."/>
            <person name="Piganeau G."/>
            <person name="Jancek S."/>
            <person name="Heijde M."/>
            <person name="Jabbari K."/>
            <person name="Bowler C."/>
            <person name="Lohr M."/>
            <person name="Robbens S."/>
            <person name="Werner G."/>
            <person name="Dubchak I."/>
            <person name="Pazour G.J."/>
            <person name="Ren Q."/>
            <person name="Paulsen I."/>
            <person name="Delwiche C."/>
            <person name="Schmutz J."/>
            <person name="Rokhsar D."/>
            <person name="Van de Peer Y."/>
            <person name="Moreau H."/>
            <person name="Grigoriev I.V."/>
        </authorList>
    </citation>
    <scope>NUCLEOTIDE SEQUENCE [LARGE SCALE GENOMIC DNA]</scope>
    <source>
        <strain evidence="4 5">CCE9901</strain>
    </source>
</reference>
<protein>
    <recommendedName>
        <fullName evidence="2">15-cis-phytoene synthase</fullName>
        <ecNumber evidence="2">2.5.1.32</ecNumber>
    </recommendedName>
</protein>
<dbReference type="GO" id="GO:0046905">
    <property type="term" value="F:15-cis-phytoene synthase activity"/>
    <property type="evidence" value="ECO:0007669"/>
    <property type="project" value="UniProtKB-EC"/>
</dbReference>
<dbReference type="InterPro" id="IPR002060">
    <property type="entry name" value="Squ/phyt_synthse"/>
</dbReference>
<name>A4S1R3_OSTLU</name>
<evidence type="ECO:0000256" key="3">
    <source>
        <dbReference type="ARBA" id="ARBA00022746"/>
    </source>
</evidence>
<dbReference type="GO" id="GO:0016117">
    <property type="term" value="P:carotenoid biosynthetic process"/>
    <property type="evidence" value="ECO:0007669"/>
    <property type="project" value="UniProtKB-KW"/>
</dbReference>
<accession>A4S1R3</accession>
<dbReference type="GeneID" id="5003107"/>
<dbReference type="EC" id="2.5.1.32" evidence="2"/>
<dbReference type="RefSeq" id="XP_001419412.1">
    <property type="nucleotide sequence ID" value="XM_001419375.2"/>
</dbReference>
<dbReference type="Proteomes" id="UP000001568">
    <property type="component" value="Chromosome 8"/>
</dbReference>
<feature type="non-terminal residue" evidence="4">
    <location>
        <position position="293"/>
    </location>
</feature>
<dbReference type="STRING" id="436017.A4S1R3"/>
<keyword evidence="3" id="KW-0125">Carotenoid biosynthesis</keyword>
<evidence type="ECO:0000313" key="4">
    <source>
        <dbReference type="EMBL" id="ABO97705.1"/>
    </source>
</evidence>
<dbReference type="HOGENOM" id="CLU_037269_6_0_1"/>
<dbReference type="Pfam" id="PF00494">
    <property type="entry name" value="SQS_PSY"/>
    <property type="match status" value="1"/>
</dbReference>
<proteinExistence type="predicted"/>
<dbReference type="eggNOG" id="KOG4411">
    <property type="taxonomic scope" value="Eukaryota"/>
</dbReference>
<feature type="non-terminal residue" evidence="4">
    <location>
        <position position="1"/>
    </location>
</feature>
<evidence type="ECO:0000256" key="1">
    <source>
        <dbReference type="ARBA" id="ARBA00001805"/>
    </source>
</evidence>
<dbReference type="SUPFAM" id="SSF48576">
    <property type="entry name" value="Terpenoid synthases"/>
    <property type="match status" value="1"/>
</dbReference>
<comment type="catalytic activity">
    <reaction evidence="1">
        <text>2 (2E,6E,10E)-geranylgeranyl diphosphate = 15-cis-phytoene + 2 diphosphate</text>
        <dbReference type="Rhea" id="RHEA:34475"/>
        <dbReference type="ChEBI" id="CHEBI:27787"/>
        <dbReference type="ChEBI" id="CHEBI:33019"/>
        <dbReference type="ChEBI" id="CHEBI:58756"/>
        <dbReference type="EC" id="2.5.1.32"/>
    </reaction>
</comment>
<sequence length="293" mass="31170">STSASTDDLRAAFRHCVEIVRARDYETYLCTLALPRASAPAAFAVRALNAETGSVVGNAESVDAAVARLMWWRETMTAGSAGTRAGHPVALATLAALGNEPNARARTWMRRMIEARIADARSDGPPRTIADLERYASDAHGSALTLALDACGVRNADADHAVSHLGQAIGLSALLRGTVAHAKQRRCYLPSDACARHGVSTESVYRMEPSEGVRNVAHEVASAAKGHLDSARAMASRVPDDAKPFLLQAVPVGRYLDALEARDFDVFDEAVAKGGAPLLTQGAIAWHAFKRAY</sequence>
<dbReference type="Gramene" id="ABO97705">
    <property type="protein sequence ID" value="ABO97705"/>
    <property type="gene ID" value="OSTLU_5923"/>
</dbReference>
<evidence type="ECO:0000256" key="2">
    <source>
        <dbReference type="ARBA" id="ARBA00012396"/>
    </source>
</evidence>
<evidence type="ECO:0000313" key="5">
    <source>
        <dbReference type="Proteomes" id="UP000001568"/>
    </source>
</evidence>
<dbReference type="OrthoDB" id="10252354at2759"/>
<dbReference type="InterPro" id="IPR008949">
    <property type="entry name" value="Isoprenoid_synthase_dom_sf"/>
</dbReference>
<dbReference type="KEGG" id="olu:OSTLU_5923"/>
<dbReference type="EMBL" id="CP000588">
    <property type="protein sequence ID" value="ABO97705.1"/>
    <property type="molecule type" value="Genomic_DNA"/>
</dbReference>
<dbReference type="AlphaFoldDB" id="A4S1R3"/>
<dbReference type="Gene3D" id="1.10.600.10">
    <property type="entry name" value="Farnesyl Diphosphate Synthase"/>
    <property type="match status" value="1"/>
</dbReference>
<organism evidence="4 5">
    <name type="scientific">Ostreococcus lucimarinus (strain CCE9901)</name>
    <dbReference type="NCBI Taxonomy" id="436017"/>
    <lineage>
        <taxon>Eukaryota</taxon>
        <taxon>Viridiplantae</taxon>
        <taxon>Chlorophyta</taxon>
        <taxon>Mamiellophyceae</taxon>
        <taxon>Mamiellales</taxon>
        <taxon>Bathycoccaceae</taxon>
        <taxon>Ostreococcus</taxon>
    </lineage>
</organism>
<dbReference type="PANTHER" id="PTHR31480">
    <property type="entry name" value="BIFUNCTIONAL LYCOPENE CYCLASE/PHYTOENE SYNTHASE"/>
    <property type="match status" value="1"/>
</dbReference>
<keyword evidence="5" id="KW-1185">Reference proteome</keyword>
<gene>
    <name evidence="4" type="ORF">OSTLU_5923</name>
</gene>
<dbReference type="OMA" id="MINAREQ"/>